<accession>A0AAV3PQY5</accession>
<keyword evidence="3" id="KW-1185">Reference proteome</keyword>
<reference evidence="2 3" key="1">
    <citation type="submission" date="2024-01" db="EMBL/GenBank/DDBJ databases">
        <title>The complete chloroplast genome sequence of Lithospermum erythrorhizon: insights into the phylogenetic relationship among Boraginaceae species and the maternal lineages of purple gromwells.</title>
        <authorList>
            <person name="Okada T."/>
            <person name="Watanabe K."/>
        </authorList>
    </citation>
    <scope>NUCLEOTIDE SEQUENCE [LARGE SCALE GENOMIC DNA]</scope>
</reference>
<dbReference type="EMBL" id="BAABME010002333">
    <property type="protein sequence ID" value="GAA0154162.1"/>
    <property type="molecule type" value="Genomic_DNA"/>
</dbReference>
<organism evidence="2 3">
    <name type="scientific">Lithospermum erythrorhizon</name>
    <name type="common">Purple gromwell</name>
    <name type="synonym">Lithospermum officinale var. erythrorhizon</name>
    <dbReference type="NCBI Taxonomy" id="34254"/>
    <lineage>
        <taxon>Eukaryota</taxon>
        <taxon>Viridiplantae</taxon>
        <taxon>Streptophyta</taxon>
        <taxon>Embryophyta</taxon>
        <taxon>Tracheophyta</taxon>
        <taxon>Spermatophyta</taxon>
        <taxon>Magnoliopsida</taxon>
        <taxon>eudicotyledons</taxon>
        <taxon>Gunneridae</taxon>
        <taxon>Pentapetalae</taxon>
        <taxon>asterids</taxon>
        <taxon>lamiids</taxon>
        <taxon>Boraginales</taxon>
        <taxon>Boraginaceae</taxon>
        <taxon>Boraginoideae</taxon>
        <taxon>Lithospermeae</taxon>
        <taxon>Lithospermum</taxon>
    </lineage>
</organism>
<dbReference type="AlphaFoldDB" id="A0AAV3PQY5"/>
<name>A0AAV3PQY5_LITER</name>
<feature type="region of interest" description="Disordered" evidence="1">
    <location>
        <begin position="72"/>
        <end position="99"/>
    </location>
</feature>
<evidence type="ECO:0000313" key="2">
    <source>
        <dbReference type="EMBL" id="GAA0154162.1"/>
    </source>
</evidence>
<proteinExistence type="predicted"/>
<evidence type="ECO:0000256" key="1">
    <source>
        <dbReference type="SAM" id="MobiDB-lite"/>
    </source>
</evidence>
<gene>
    <name evidence="2" type="ORF">LIER_12225</name>
</gene>
<protein>
    <submittedName>
        <fullName evidence="2">Uncharacterized protein</fullName>
    </submittedName>
</protein>
<dbReference type="Proteomes" id="UP001454036">
    <property type="component" value="Unassembled WGS sequence"/>
</dbReference>
<comment type="caution">
    <text evidence="2">The sequence shown here is derived from an EMBL/GenBank/DDBJ whole genome shotgun (WGS) entry which is preliminary data.</text>
</comment>
<sequence length="99" mass="10869">MSRLAYARLALPESAPRDNIDPSGAGNHQYHAHELCGTSRTCSCHSWSERSSTEVAVVTAAYLQFPGTHSRMRRHSLLEGRSGSKPYRVPGSGPRRFAS</sequence>
<evidence type="ECO:0000313" key="3">
    <source>
        <dbReference type="Proteomes" id="UP001454036"/>
    </source>
</evidence>